<keyword evidence="4" id="KW-0472">Membrane</keyword>
<evidence type="ECO:0000313" key="8">
    <source>
        <dbReference type="Proteomes" id="UP000501568"/>
    </source>
</evidence>
<dbReference type="PANTHER" id="PTHR38776:SF1">
    <property type="entry name" value="MLTA-INTERACTING PROTEIN-RELATED"/>
    <property type="match status" value="1"/>
</dbReference>
<dbReference type="Pfam" id="PF06629">
    <property type="entry name" value="MipA"/>
    <property type="match status" value="1"/>
</dbReference>
<dbReference type="AlphaFoldDB" id="A0A6G6Y7B0"/>
<evidence type="ECO:0000256" key="6">
    <source>
        <dbReference type="SAM" id="SignalP"/>
    </source>
</evidence>
<reference evidence="7 8" key="1">
    <citation type="submission" date="2020-02" db="EMBL/GenBank/DDBJ databases">
        <authorList>
            <person name="Zheng R.K."/>
            <person name="Sun C.M."/>
        </authorList>
    </citation>
    <scope>NUCLEOTIDE SEQUENCE [LARGE SCALE GENOMIC DNA]</scope>
    <source>
        <strain evidence="8">zrk23</strain>
    </source>
</reference>
<evidence type="ECO:0000256" key="1">
    <source>
        <dbReference type="ARBA" id="ARBA00004442"/>
    </source>
</evidence>
<gene>
    <name evidence="7" type="ORF">G5C33_12940</name>
</gene>
<dbReference type="Proteomes" id="UP000501568">
    <property type="component" value="Chromosome"/>
</dbReference>
<keyword evidence="3 6" id="KW-0732">Signal</keyword>
<feature type="chain" id="PRO_5026313641" evidence="6">
    <location>
        <begin position="23"/>
        <end position="260"/>
    </location>
</feature>
<evidence type="ECO:0000256" key="5">
    <source>
        <dbReference type="ARBA" id="ARBA00023237"/>
    </source>
</evidence>
<dbReference type="GO" id="GO:0009279">
    <property type="term" value="C:cell outer membrane"/>
    <property type="evidence" value="ECO:0007669"/>
    <property type="project" value="UniProtKB-SubCell"/>
</dbReference>
<accession>A0A6G6Y7B0</accession>
<evidence type="ECO:0000256" key="2">
    <source>
        <dbReference type="ARBA" id="ARBA00005722"/>
    </source>
</evidence>
<name>A0A6G6Y7B0_9SPHN</name>
<dbReference type="EMBL" id="CP049109">
    <property type="protein sequence ID" value="QIG80598.1"/>
    <property type="molecule type" value="Genomic_DNA"/>
</dbReference>
<keyword evidence="5" id="KW-0998">Cell outer membrane</keyword>
<feature type="signal peptide" evidence="6">
    <location>
        <begin position="1"/>
        <end position="22"/>
    </location>
</feature>
<sequence length="260" mass="27784">MHRTLAAGIAAATLLAPLPALAQDTPSRTRVGIGPQVTPSFPGSDDVSFSPMFEFSRARGSEIFDFEAPDESIGMPILRSGPFEIGPAFNFQGARGKHEAGVELTKVDFTVELGGFANLWVVDNVRLRAEARYGVNGHEGLIGTLSGDYVARDGDQWLFSIGPRVTFAGNGYESAYFDVTPGDAITSGLPVYDADGGLHSAGAAAAYLQKIDRRWSVYGYVKYDRLLGDGKDSPIVTQLGSRDQFSGGIALFYTFGAARD</sequence>
<evidence type="ECO:0000256" key="4">
    <source>
        <dbReference type="ARBA" id="ARBA00023136"/>
    </source>
</evidence>
<proteinExistence type="inferred from homology"/>
<dbReference type="InterPro" id="IPR010583">
    <property type="entry name" value="MipA"/>
</dbReference>
<dbReference type="KEGG" id="spzr:G5C33_12940"/>
<comment type="similarity">
    <text evidence="2">Belongs to the MipA/OmpV family.</text>
</comment>
<keyword evidence="8" id="KW-1185">Reference proteome</keyword>
<evidence type="ECO:0000256" key="3">
    <source>
        <dbReference type="ARBA" id="ARBA00022729"/>
    </source>
</evidence>
<protein>
    <submittedName>
        <fullName evidence="7">MipA/OmpV family protein</fullName>
    </submittedName>
</protein>
<dbReference type="PANTHER" id="PTHR38776">
    <property type="entry name" value="MLTA-INTERACTING PROTEIN-RELATED"/>
    <property type="match status" value="1"/>
</dbReference>
<organism evidence="7 8">
    <name type="scientific">Stakelama tenebrarum</name>
    <dbReference type="NCBI Taxonomy" id="2711215"/>
    <lineage>
        <taxon>Bacteria</taxon>
        <taxon>Pseudomonadati</taxon>
        <taxon>Pseudomonadota</taxon>
        <taxon>Alphaproteobacteria</taxon>
        <taxon>Sphingomonadales</taxon>
        <taxon>Sphingomonadaceae</taxon>
        <taxon>Stakelama</taxon>
    </lineage>
</organism>
<evidence type="ECO:0000313" key="7">
    <source>
        <dbReference type="EMBL" id="QIG80598.1"/>
    </source>
</evidence>
<comment type="subcellular location">
    <subcellularLocation>
        <location evidence="1">Cell outer membrane</location>
    </subcellularLocation>
</comment>
<dbReference type="RefSeq" id="WP_165327605.1">
    <property type="nucleotide sequence ID" value="NZ_CP049109.1"/>
</dbReference>